<dbReference type="Gene3D" id="1.25.40.10">
    <property type="entry name" value="Tetratricopeptide repeat domain"/>
    <property type="match status" value="1"/>
</dbReference>
<dbReference type="EMBL" id="JH650969">
    <property type="protein sequence ID" value="EXA51108.1"/>
    <property type="molecule type" value="Genomic_DNA"/>
</dbReference>
<protein>
    <submittedName>
        <fullName evidence="1">Uncharacterized protein</fullName>
    </submittedName>
</protein>
<sequence>MLVHLDASVLATKQAIDAITDDGAALANCSNTLSYWLQNRFMVTEDDAGREKAIQLSQKAIELTSACNARYLSNLAASLKIRFSVTGELKNLEDGIVLAKQAVSVTESDDPELPKCLNNLGNHLSNKHLVTGSLEDLE</sequence>
<reference evidence="1" key="2">
    <citation type="submission" date="2012-05" db="EMBL/GenBank/DDBJ databases">
        <title>Annotation of the Genome Sequence of Fusarium oxysporum HDV247.</title>
        <authorList>
            <consortium name="The Broad Institute Genomics Platform"/>
            <person name="Ma L.-J."/>
            <person name="Corby-Kistler H."/>
            <person name="Broz K."/>
            <person name="Gale L.R."/>
            <person name="Jonkers W."/>
            <person name="O'Donnell K."/>
            <person name="Ploetz R."/>
            <person name="Steinberg C."/>
            <person name="Schwartz D.C."/>
            <person name="VanEtten H."/>
            <person name="Zhou S."/>
            <person name="Young S.K."/>
            <person name="Zeng Q."/>
            <person name="Gargeya S."/>
            <person name="Fitzgerald M."/>
            <person name="Abouelleil A."/>
            <person name="Alvarado L."/>
            <person name="Chapman S.B."/>
            <person name="Gainer-Dewar J."/>
            <person name="Goldberg J."/>
            <person name="Griggs A."/>
            <person name="Gujja S."/>
            <person name="Hansen M."/>
            <person name="Howarth C."/>
            <person name="Imamovic A."/>
            <person name="Ireland A."/>
            <person name="Larimer J."/>
            <person name="McCowan C."/>
            <person name="Murphy C."/>
            <person name="Pearson M."/>
            <person name="Poon T.W."/>
            <person name="Priest M."/>
            <person name="Roberts A."/>
            <person name="Saif S."/>
            <person name="Shea T."/>
            <person name="Sykes S."/>
            <person name="Wortman J."/>
            <person name="Nusbaum C."/>
            <person name="Birren B."/>
        </authorList>
    </citation>
    <scope>NUCLEOTIDE SEQUENCE</scope>
    <source>
        <strain evidence="1">HDV247</strain>
    </source>
</reference>
<name>W9Q0Y9_FUSOX</name>
<reference evidence="1" key="1">
    <citation type="submission" date="2011-10" db="EMBL/GenBank/DDBJ databases">
        <title>The Genome Sequence of Fusarium oxysporum HDV247.</title>
        <authorList>
            <consortium name="The Broad Institute Genome Sequencing Platform"/>
            <person name="Ma L.-J."/>
            <person name="Gale L.R."/>
            <person name="Schwartz D.C."/>
            <person name="Zhou S."/>
            <person name="Corby-Kistler H."/>
            <person name="Young S.K."/>
            <person name="Zeng Q."/>
            <person name="Gargeya S."/>
            <person name="Fitzgerald M."/>
            <person name="Haas B."/>
            <person name="Abouelleil A."/>
            <person name="Alvarado L."/>
            <person name="Arachchi H.M."/>
            <person name="Berlin A."/>
            <person name="Brown A."/>
            <person name="Chapman S.B."/>
            <person name="Chen Z."/>
            <person name="Dunbar C."/>
            <person name="Freedman E."/>
            <person name="Gearin G."/>
            <person name="Goldberg J."/>
            <person name="Griggs A."/>
            <person name="Gujja S."/>
            <person name="Heiman D."/>
            <person name="Howarth C."/>
            <person name="Larson L."/>
            <person name="Lui A."/>
            <person name="MacDonald P.J.P."/>
            <person name="Montmayeur A."/>
            <person name="Murphy C."/>
            <person name="Neiman D."/>
            <person name="Pearson M."/>
            <person name="Priest M."/>
            <person name="Roberts A."/>
            <person name="Saif S."/>
            <person name="Shea T."/>
            <person name="Shenoy N."/>
            <person name="Sisk P."/>
            <person name="Stolte C."/>
            <person name="Sykes S."/>
            <person name="Wortman J."/>
            <person name="Nusbaum C."/>
            <person name="Birren B."/>
        </authorList>
    </citation>
    <scope>NUCLEOTIDE SEQUENCE [LARGE SCALE GENOMIC DNA]</scope>
    <source>
        <strain evidence="1">HDV247</strain>
    </source>
</reference>
<organism evidence="1">
    <name type="scientific">Fusarium oxysporum f. sp. pisi HDV247</name>
    <dbReference type="NCBI Taxonomy" id="1080344"/>
    <lineage>
        <taxon>Eukaryota</taxon>
        <taxon>Fungi</taxon>
        <taxon>Dikarya</taxon>
        <taxon>Ascomycota</taxon>
        <taxon>Pezizomycotina</taxon>
        <taxon>Sordariomycetes</taxon>
        <taxon>Hypocreomycetidae</taxon>
        <taxon>Hypocreales</taxon>
        <taxon>Nectriaceae</taxon>
        <taxon>Fusarium</taxon>
        <taxon>Fusarium oxysporum species complex</taxon>
    </lineage>
</organism>
<dbReference type="HOGENOM" id="CLU_001305_4_1_1"/>
<evidence type="ECO:0000313" key="1">
    <source>
        <dbReference type="EMBL" id="EXA51108.1"/>
    </source>
</evidence>
<dbReference type="Proteomes" id="UP000030751">
    <property type="component" value="Unassembled WGS sequence"/>
</dbReference>
<dbReference type="AlphaFoldDB" id="W9Q0Y9"/>
<gene>
    <name evidence="1" type="ORF">FOVG_03580</name>
</gene>
<proteinExistence type="predicted"/>
<dbReference type="InterPro" id="IPR011990">
    <property type="entry name" value="TPR-like_helical_dom_sf"/>
</dbReference>
<accession>W9Q0Y9</accession>